<dbReference type="Proteomes" id="UP000027170">
    <property type="component" value="Unassembled WGS sequence"/>
</dbReference>
<keyword evidence="1" id="KW-0472">Membrane</keyword>
<dbReference type="EMBL" id="JFZV01000051">
    <property type="protein sequence ID" value="KDN13710.1"/>
    <property type="molecule type" value="Genomic_DNA"/>
</dbReference>
<keyword evidence="3" id="KW-1185">Reference proteome</keyword>
<evidence type="ECO:0000256" key="1">
    <source>
        <dbReference type="SAM" id="Phobius"/>
    </source>
</evidence>
<evidence type="ECO:0000313" key="3">
    <source>
        <dbReference type="Proteomes" id="UP000027170"/>
    </source>
</evidence>
<organism evidence="2 3">
    <name type="scientific">Snodgrassella communis</name>
    <dbReference type="NCBI Taxonomy" id="2946699"/>
    <lineage>
        <taxon>Bacteria</taxon>
        <taxon>Pseudomonadati</taxon>
        <taxon>Pseudomonadota</taxon>
        <taxon>Betaproteobacteria</taxon>
        <taxon>Neisseriales</taxon>
        <taxon>Neisseriaceae</taxon>
        <taxon>Snodgrassella</taxon>
    </lineage>
</organism>
<comment type="caution">
    <text evidence="2">The sequence shown here is derived from an EMBL/GenBank/DDBJ whole genome shotgun (WGS) entry which is preliminary data.</text>
</comment>
<sequence>MSEWQNFIGSVLFLYFNNNFFSKIKLSSLFYFIFYLW</sequence>
<feature type="transmembrane region" description="Helical" evidence="1">
    <location>
        <begin position="20"/>
        <end position="36"/>
    </location>
</feature>
<name>A0A836MNS8_9NEIS</name>
<proteinExistence type="predicted"/>
<reference evidence="2 3" key="1">
    <citation type="submission" date="2014-03" db="EMBL/GenBank/DDBJ databases">
        <title>The genomes of two eusocial bee gut symbionts.</title>
        <authorList>
            <person name="Kwong W.K."/>
            <person name="Engel P."/>
            <person name="Koch H."/>
            <person name="Moran N.A."/>
        </authorList>
    </citation>
    <scope>NUCLEOTIDE SEQUENCE [LARGE SCALE GENOMIC DNA]</scope>
    <source>
        <strain evidence="3">wkB29</strain>
    </source>
</reference>
<accession>A0A836MNS8</accession>
<evidence type="ECO:0000313" key="2">
    <source>
        <dbReference type="EMBL" id="KDN13710.1"/>
    </source>
</evidence>
<gene>
    <name evidence="2" type="ORF">SALWKB29_2255</name>
</gene>
<protein>
    <submittedName>
        <fullName evidence="2">Uncharacterized protein</fullName>
    </submittedName>
</protein>
<dbReference type="AlphaFoldDB" id="A0A836MNS8"/>
<keyword evidence="1" id="KW-0812">Transmembrane</keyword>
<keyword evidence="1" id="KW-1133">Transmembrane helix</keyword>